<reference evidence="3 4" key="1">
    <citation type="submission" date="2024-07" db="EMBL/GenBank/DDBJ databases">
        <title>Enhanced genomic and transcriptomic resources for Trichinella pseudospiralis and T. spiralis underpin the discovery of pronounced molecular differences between stages and species.</title>
        <authorList>
            <person name="Pasi K.K."/>
            <person name="La Rosa G."/>
            <person name="Gomez-Morales M.A."/>
            <person name="Tosini F."/>
            <person name="Sumanam S."/>
            <person name="Young N.D."/>
            <person name="Chang B.C."/>
            <person name="Robin G.B."/>
        </authorList>
    </citation>
    <scope>NUCLEOTIDE SEQUENCE [LARGE SCALE GENOMIC DNA]</scope>
    <source>
        <strain evidence="3">ISS534</strain>
    </source>
</reference>
<keyword evidence="2" id="KW-1133">Transmembrane helix</keyword>
<evidence type="ECO:0000313" key="3">
    <source>
        <dbReference type="EMBL" id="KAL1242730.1"/>
    </source>
</evidence>
<dbReference type="PANTHER" id="PTHR48465">
    <property type="entry name" value="PROTEIN SSUH2 HOMOLOG"/>
    <property type="match status" value="1"/>
</dbReference>
<dbReference type="Proteomes" id="UP001558632">
    <property type="component" value="Unassembled WGS sequence"/>
</dbReference>
<keyword evidence="2" id="KW-0472">Membrane</keyword>
<evidence type="ECO:0000256" key="1">
    <source>
        <dbReference type="SAM" id="MobiDB-lite"/>
    </source>
</evidence>
<comment type="caution">
    <text evidence="3">The sequence shown here is derived from an EMBL/GenBank/DDBJ whole genome shotgun (WGS) entry which is preliminary data.</text>
</comment>
<dbReference type="InterPro" id="IPR016024">
    <property type="entry name" value="ARM-type_fold"/>
</dbReference>
<organism evidence="3 4">
    <name type="scientific">Trichinella spiralis</name>
    <name type="common">Trichina worm</name>
    <dbReference type="NCBI Taxonomy" id="6334"/>
    <lineage>
        <taxon>Eukaryota</taxon>
        <taxon>Metazoa</taxon>
        <taxon>Ecdysozoa</taxon>
        <taxon>Nematoda</taxon>
        <taxon>Enoplea</taxon>
        <taxon>Dorylaimia</taxon>
        <taxon>Trichinellida</taxon>
        <taxon>Trichinellidae</taxon>
        <taxon>Trichinella</taxon>
    </lineage>
</organism>
<dbReference type="SUPFAM" id="SSF48371">
    <property type="entry name" value="ARM repeat"/>
    <property type="match status" value="1"/>
</dbReference>
<accession>A0ABR3KRB7</accession>
<protein>
    <submittedName>
        <fullName evidence="3">Protein SSUH2</fullName>
    </submittedName>
</protein>
<proteinExistence type="predicted"/>
<name>A0ABR3KRB7_TRISP</name>
<keyword evidence="4" id="KW-1185">Reference proteome</keyword>
<evidence type="ECO:0000256" key="2">
    <source>
        <dbReference type="SAM" id="Phobius"/>
    </source>
</evidence>
<feature type="compositionally biased region" description="Basic and acidic residues" evidence="1">
    <location>
        <begin position="743"/>
        <end position="752"/>
    </location>
</feature>
<feature type="transmembrane region" description="Helical" evidence="2">
    <location>
        <begin position="656"/>
        <end position="674"/>
    </location>
</feature>
<dbReference type="SUPFAM" id="SSF52833">
    <property type="entry name" value="Thioredoxin-like"/>
    <property type="match status" value="1"/>
</dbReference>
<dbReference type="InterPro" id="IPR052789">
    <property type="entry name" value="SSUH2_homolog"/>
</dbReference>
<dbReference type="PANTHER" id="PTHR48465:SF1">
    <property type="entry name" value="PROTEIN SSUH2 HOMOLOG"/>
    <property type="match status" value="1"/>
</dbReference>
<keyword evidence="2" id="KW-0812">Transmembrane</keyword>
<feature type="compositionally biased region" description="Acidic residues" evidence="1">
    <location>
        <begin position="697"/>
        <end position="742"/>
    </location>
</feature>
<dbReference type="Gene3D" id="3.40.30.10">
    <property type="entry name" value="Glutaredoxin"/>
    <property type="match status" value="1"/>
</dbReference>
<evidence type="ECO:0000313" key="4">
    <source>
        <dbReference type="Proteomes" id="UP001558632"/>
    </source>
</evidence>
<dbReference type="InterPro" id="IPR036249">
    <property type="entry name" value="Thioredoxin-like_sf"/>
</dbReference>
<dbReference type="EMBL" id="JBEUSY010000195">
    <property type="protein sequence ID" value="KAL1242730.1"/>
    <property type="molecule type" value="Genomic_DNA"/>
</dbReference>
<feature type="region of interest" description="Disordered" evidence="1">
    <location>
        <begin position="697"/>
        <end position="758"/>
    </location>
</feature>
<gene>
    <name evidence="3" type="ORF">TSPI_09088</name>
</gene>
<sequence length="758" mass="85350">MPINAKAKVSMARMRERENRFSISHYLHNASIPPSLAHELHNNETSTSSTRRADGQLLNFCLFPSFTEEEIRQSLDSEVKKHKYWSSSTLNGLKIVKIDGSVTMRYRIESFLETRSKQPTCEPGTDEFEALELHCNNIWEKCASCHGQGVNLCFHCRNSGSIRCNACNGTGMKSGVPHPAVVTHPLVATFPYYDGSRSYSNASTASASKSRKRFGLGTPAHLSTLTGIPPPGLTIVDLCGVCQGRGLRPCNLCKGFGSKPCTVCNGTGKVRFVTKVRVKYSVLKDEYCHEVHLPDEELQKVTGDLVLVECQPVVLPIKKFPIPAISEQSERLIKAHLQKQTSSTKILKQRQTLEAVPIAEVLYEVGNRTNKFWVLGRERVAYVPQYPKKFAYYGMSEGVINSMPLLSNVVPLAGMELLTGGDSSKLGSWLMNTVNVVDASSAVEIPPSCTLKSWIDFTFLGQCPIDADEEWTTPVRDDSNFIYDCGGGGSDNNNNWTSANAMVRILRPEDFHQLLNQMKKYRNNKDKACDGQLPWSCARCALVNFFSPYCPFSARFAKDYNTLPALFPHLLVTAIDATQDSSRYNYVYGIVATPTVVLIYQGEQVARLEPHVDPLNLTQVIRFVEKHTNLQAHHLPAWEKLSSGPLKATMEKSFDWYLVVSWIFIAASIVYYGLQLACVRQFFNIVHVLWIQMQEQEEYEDNGDEEEEEDYEEYEYGDGDDEDSDESDDDYYDQQEEKEADDQEQKKSEKNETLQSTT</sequence>